<evidence type="ECO:0000256" key="1">
    <source>
        <dbReference type="ARBA" id="ARBA00022967"/>
    </source>
</evidence>
<protein>
    <submittedName>
        <fullName evidence="3">Uncharacterized protein</fullName>
    </submittedName>
</protein>
<proteinExistence type="predicted"/>
<dbReference type="Proteomes" id="UP001501576">
    <property type="component" value="Unassembled WGS sequence"/>
</dbReference>
<dbReference type="Gene3D" id="3.40.50.1000">
    <property type="entry name" value="HAD superfamily/HAD-like"/>
    <property type="match status" value="1"/>
</dbReference>
<accession>A0ABP3PGR1</accession>
<evidence type="ECO:0000313" key="3">
    <source>
        <dbReference type="EMBL" id="GAA0565184.1"/>
    </source>
</evidence>
<dbReference type="PANTHER" id="PTHR43520:SF8">
    <property type="entry name" value="P-TYPE CU(+) TRANSPORTER"/>
    <property type="match status" value="1"/>
</dbReference>
<evidence type="ECO:0000313" key="4">
    <source>
        <dbReference type="Proteomes" id="UP001501576"/>
    </source>
</evidence>
<keyword evidence="4" id="KW-1185">Reference proteome</keyword>
<organism evidence="3 4">
    <name type="scientific">Streptomyces mordarskii</name>
    <dbReference type="NCBI Taxonomy" id="1226758"/>
    <lineage>
        <taxon>Bacteria</taxon>
        <taxon>Bacillati</taxon>
        <taxon>Actinomycetota</taxon>
        <taxon>Actinomycetes</taxon>
        <taxon>Kitasatosporales</taxon>
        <taxon>Streptomycetaceae</taxon>
        <taxon>Streptomyces</taxon>
    </lineage>
</organism>
<sequence length="115" mass="12300">MTRPVSSSRTRPVRYLPSALAEGCPVKETGADAVAELRGLDLRPVLLTGDNQAAAESVARAVGIDEVIAEVLPQDKVDVIKRLQDDGLAGAASRWRHGHPAAQRPNPPPRRPPDL</sequence>
<gene>
    <name evidence="3" type="ORF">GCM10010390_79550</name>
</gene>
<comment type="caution">
    <text evidence="3">The sequence shown here is derived from an EMBL/GenBank/DDBJ whole genome shotgun (WGS) entry which is preliminary data.</text>
</comment>
<dbReference type="InterPro" id="IPR023214">
    <property type="entry name" value="HAD_sf"/>
</dbReference>
<reference evidence="4" key="1">
    <citation type="journal article" date="2019" name="Int. J. Syst. Evol. Microbiol.">
        <title>The Global Catalogue of Microorganisms (GCM) 10K type strain sequencing project: providing services to taxonomists for standard genome sequencing and annotation.</title>
        <authorList>
            <consortium name="The Broad Institute Genomics Platform"/>
            <consortium name="The Broad Institute Genome Sequencing Center for Infectious Disease"/>
            <person name="Wu L."/>
            <person name="Ma J."/>
        </authorList>
    </citation>
    <scope>NUCLEOTIDE SEQUENCE [LARGE SCALE GENOMIC DNA]</scope>
    <source>
        <strain evidence="4">JCM 5052</strain>
    </source>
</reference>
<dbReference type="InterPro" id="IPR036412">
    <property type="entry name" value="HAD-like_sf"/>
</dbReference>
<dbReference type="EMBL" id="BAAABZ010000080">
    <property type="protein sequence ID" value="GAA0565184.1"/>
    <property type="molecule type" value="Genomic_DNA"/>
</dbReference>
<feature type="compositionally biased region" description="Pro residues" evidence="2">
    <location>
        <begin position="105"/>
        <end position="115"/>
    </location>
</feature>
<evidence type="ECO:0000256" key="2">
    <source>
        <dbReference type="SAM" id="MobiDB-lite"/>
    </source>
</evidence>
<dbReference type="PANTHER" id="PTHR43520">
    <property type="entry name" value="ATP7, ISOFORM B"/>
    <property type="match status" value="1"/>
</dbReference>
<keyword evidence="1" id="KW-1278">Translocase</keyword>
<dbReference type="SUPFAM" id="SSF56784">
    <property type="entry name" value="HAD-like"/>
    <property type="match status" value="1"/>
</dbReference>
<feature type="region of interest" description="Disordered" evidence="2">
    <location>
        <begin position="91"/>
        <end position="115"/>
    </location>
</feature>
<dbReference type="Pfam" id="PF00702">
    <property type="entry name" value="Hydrolase"/>
    <property type="match status" value="1"/>
</dbReference>
<name>A0ABP3PGR1_9ACTN</name>